<dbReference type="AlphaFoldDB" id="F2NKU1"/>
<dbReference type="InterPro" id="IPR002747">
    <property type="entry name" value="SAM_OH_AdoTrfase"/>
</dbReference>
<dbReference type="OrthoDB" id="9792195at2"/>
<dbReference type="Pfam" id="PF20257">
    <property type="entry name" value="SAM_HAT_C"/>
    <property type="match status" value="1"/>
</dbReference>
<accession>F2NKU1</accession>
<reference evidence="5 6" key="1">
    <citation type="journal article" date="2012" name="Stand. Genomic Sci.">
        <title>Complete genome sequence of the aerobic, heterotroph Marinithermus hydrothermalis type strain (T1(T)) from a deep-sea hydrothermal vent chimney.</title>
        <authorList>
            <person name="Copeland A."/>
            <person name="Gu W."/>
            <person name="Yasawong M."/>
            <person name="Lapidus A."/>
            <person name="Lucas S."/>
            <person name="Deshpande S."/>
            <person name="Pagani I."/>
            <person name="Tapia R."/>
            <person name="Cheng J.F."/>
            <person name="Goodwin L.A."/>
            <person name="Pitluck S."/>
            <person name="Liolios K."/>
            <person name="Ivanova N."/>
            <person name="Mavromatis K."/>
            <person name="Mikhailova N."/>
            <person name="Pati A."/>
            <person name="Chen A."/>
            <person name="Palaniappan K."/>
            <person name="Land M."/>
            <person name="Pan C."/>
            <person name="Brambilla E.M."/>
            <person name="Rohde M."/>
            <person name="Tindall B.J."/>
            <person name="Sikorski J."/>
            <person name="Goker M."/>
            <person name="Detter J.C."/>
            <person name="Bristow J."/>
            <person name="Eisen J.A."/>
            <person name="Markowitz V."/>
            <person name="Hugenholtz P."/>
            <person name="Kyrpides N.C."/>
            <person name="Klenk H.P."/>
            <person name="Woyke T."/>
        </authorList>
    </citation>
    <scope>NUCLEOTIDE SEQUENCE [LARGE SCALE GENOMIC DNA]</scope>
    <source>
        <strain evidence="6">DSM 14884 / JCM 11576 / T1</strain>
    </source>
</reference>
<dbReference type="PANTHER" id="PTHR35092">
    <property type="entry name" value="CHLORINASE MJ1651"/>
    <property type="match status" value="1"/>
</dbReference>
<organism evidence="5 6">
    <name type="scientific">Marinithermus hydrothermalis (strain DSM 14884 / JCM 11576 / T1)</name>
    <dbReference type="NCBI Taxonomy" id="869210"/>
    <lineage>
        <taxon>Bacteria</taxon>
        <taxon>Thermotogati</taxon>
        <taxon>Deinococcota</taxon>
        <taxon>Deinococci</taxon>
        <taxon>Thermales</taxon>
        <taxon>Thermaceae</taxon>
        <taxon>Marinithermus</taxon>
    </lineage>
</organism>
<dbReference type="InterPro" id="IPR046470">
    <property type="entry name" value="SAM_HAT_C"/>
</dbReference>
<evidence type="ECO:0000313" key="6">
    <source>
        <dbReference type="Proteomes" id="UP000007030"/>
    </source>
</evidence>
<feature type="domain" description="S-adenosyl-l-methionine hydroxide adenosyltransferase N-terminal" evidence="3">
    <location>
        <begin position="8"/>
        <end position="153"/>
    </location>
</feature>
<evidence type="ECO:0000259" key="4">
    <source>
        <dbReference type="Pfam" id="PF20257"/>
    </source>
</evidence>
<evidence type="ECO:0000259" key="3">
    <source>
        <dbReference type="Pfam" id="PF01887"/>
    </source>
</evidence>
<dbReference type="STRING" id="869210.Marky_0091"/>
<name>F2NKU1_MARHT</name>
<keyword evidence="1" id="KW-0949">S-adenosyl-L-methionine</keyword>
<dbReference type="Pfam" id="PF01887">
    <property type="entry name" value="SAM_HAT_N"/>
    <property type="match status" value="1"/>
</dbReference>
<keyword evidence="6" id="KW-1185">Reference proteome</keyword>
<evidence type="ECO:0000256" key="2">
    <source>
        <dbReference type="ARBA" id="ARBA00024035"/>
    </source>
</evidence>
<dbReference type="SUPFAM" id="SSF101852">
    <property type="entry name" value="Bacterial fluorinating enzyme, C-terminal domain"/>
    <property type="match status" value="1"/>
</dbReference>
<gene>
    <name evidence="5" type="ordered locus">Marky_0091</name>
</gene>
<dbReference type="SUPFAM" id="SSF102522">
    <property type="entry name" value="Bacterial fluorinating enzyme, N-terminal domain"/>
    <property type="match status" value="1"/>
</dbReference>
<protein>
    <recommendedName>
        <fullName evidence="7">Adenosyl-chloride synthase</fullName>
    </recommendedName>
</protein>
<dbReference type="RefSeq" id="WP_013702909.1">
    <property type="nucleotide sequence ID" value="NC_015387.1"/>
</dbReference>
<sequence length="257" mass="27015">MQGTPRTVFFLSDFGVEDAYVGIVKAVMEGIAPGVRIVDLAHALPPQDLRRAAYQLYEAVPYLPQGAVVLAVVDPGVGSSRRGLVVVGERLVYVAPDNGLLTLAWLRDPPRRAYALENPAYRLPGVSATFHGRDVFGPAAAHLARGVPPEAFGAEVPVAALQRLPVRLGRGPGGEVLTFDRFGNAITTIQAPLPPGVRAVEVAGRPVPLARYYAEVAPGAPLALVGSSGLVEVSVREGSAREALGLREGDPVRLVGL</sequence>
<feature type="domain" description="S-adenosyl-l-methionine hydroxide adenosyltransferase C-terminal" evidence="4">
    <location>
        <begin position="174"/>
        <end position="253"/>
    </location>
</feature>
<dbReference type="HOGENOM" id="CLU_059734_1_1_0"/>
<dbReference type="InterPro" id="IPR023228">
    <property type="entry name" value="SAM_OH_AdoTrfase_N_sf"/>
</dbReference>
<evidence type="ECO:0008006" key="7">
    <source>
        <dbReference type="Google" id="ProtNLM"/>
    </source>
</evidence>
<evidence type="ECO:0000256" key="1">
    <source>
        <dbReference type="ARBA" id="ARBA00022691"/>
    </source>
</evidence>
<comment type="similarity">
    <text evidence="2">Belongs to the SAM hydrolase / SAM-dependent halogenase family.</text>
</comment>
<dbReference type="eggNOG" id="COG1912">
    <property type="taxonomic scope" value="Bacteria"/>
</dbReference>
<proteinExistence type="inferred from homology"/>
<dbReference type="KEGG" id="mhd:Marky_0091"/>
<dbReference type="PIRSF" id="PIRSF006779">
    <property type="entry name" value="UCP006779"/>
    <property type="match status" value="1"/>
</dbReference>
<dbReference type="Gene3D" id="2.40.30.90">
    <property type="entry name" value="Bacterial fluorinating enzyme like"/>
    <property type="match status" value="1"/>
</dbReference>
<evidence type="ECO:0000313" key="5">
    <source>
        <dbReference type="EMBL" id="AEB10854.1"/>
    </source>
</evidence>
<dbReference type="Gene3D" id="3.40.50.10790">
    <property type="entry name" value="S-adenosyl-l-methionine hydroxide adenosyltransferase, N-terminal"/>
    <property type="match status" value="1"/>
</dbReference>
<dbReference type="InterPro" id="IPR023227">
    <property type="entry name" value="SAM_OH_AdoTrfase_C_sf"/>
</dbReference>
<dbReference type="EMBL" id="CP002630">
    <property type="protein sequence ID" value="AEB10854.1"/>
    <property type="molecule type" value="Genomic_DNA"/>
</dbReference>
<dbReference type="PANTHER" id="PTHR35092:SF1">
    <property type="entry name" value="CHLORINASE MJ1651"/>
    <property type="match status" value="1"/>
</dbReference>
<dbReference type="InterPro" id="IPR046469">
    <property type="entry name" value="SAM_HAT_N"/>
</dbReference>
<dbReference type="Proteomes" id="UP000007030">
    <property type="component" value="Chromosome"/>
</dbReference>